<reference evidence="4 5" key="1">
    <citation type="journal article" date="2019" name="Int. J. Syst. Evol. Microbiol.">
        <title>The Global Catalogue of Microorganisms (GCM) 10K type strain sequencing project: providing services to taxonomists for standard genome sequencing and annotation.</title>
        <authorList>
            <consortium name="The Broad Institute Genomics Platform"/>
            <consortium name="The Broad Institute Genome Sequencing Center for Infectious Disease"/>
            <person name="Wu L."/>
            <person name="Ma J."/>
        </authorList>
    </citation>
    <scope>NUCLEOTIDE SEQUENCE [LARGE SCALE GENOMIC DNA]</scope>
    <source>
        <strain evidence="4 5">JCM 15313</strain>
    </source>
</reference>
<sequence>MIGSFLRAGLWRMALAKAGGFSVHGERPDGPCVVVANHSSHADTAALLAALPARRRPAVAAADDYWFGNRGRAWTARAVAGAFPVRRNGGGRADLLAAEQLLRRGHIVVVYPEGTRSRDGALARFRSGAAHLADRAGVPLVPVAIHGTRQLLPRDGRIRRAPVTVRFGTPVHDIHAAQEQVTGMLDDTRTHAGATHV</sequence>
<evidence type="ECO:0000313" key="5">
    <source>
        <dbReference type="Proteomes" id="UP001501585"/>
    </source>
</evidence>
<evidence type="ECO:0000256" key="2">
    <source>
        <dbReference type="ARBA" id="ARBA00023315"/>
    </source>
</evidence>
<dbReference type="CDD" id="cd07989">
    <property type="entry name" value="LPLAT_AGPAT-like"/>
    <property type="match status" value="1"/>
</dbReference>
<keyword evidence="5" id="KW-1185">Reference proteome</keyword>
<dbReference type="Pfam" id="PF01553">
    <property type="entry name" value="Acyltransferase"/>
    <property type="match status" value="1"/>
</dbReference>
<dbReference type="PANTHER" id="PTHR10434">
    <property type="entry name" value="1-ACYL-SN-GLYCEROL-3-PHOSPHATE ACYLTRANSFERASE"/>
    <property type="match status" value="1"/>
</dbReference>
<keyword evidence="2" id="KW-0012">Acyltransferase</keyword>
<name>A0ABN2T8J8_9ACTN</name>
<comment type="caution">
    <text evidence="4">The sequence shown here is derived from an EMBL/GenBank/DDBJ whole genome shotgun (WGS) entry which is preliminary data.</text>
</comment>
<accession>A0ABN2T8J8</accession>
<organism evidence="4 5">
    <name type="scientific">Nocardiopsis rhodophaea</name>
    <dbReference type="NCBI Taxonomy" id="280238"/>
    <lineage>
        <taxon>Bacteria</taxon>
        <taxon>Bacillati</taxon>
        <taxon>Actinomycetota</taxon>
        <taxon>Actinomycetes</taxon>
        <taxon>Streptosporangiales</taxon>
        <taxon>Nocardiopsidaceae</taxon>
        <taxon>Nocardiopsis</taxon>
    </lineage>
</organism>
<proteinExistence type="predicted"/>
<evidence type="ECO:0000313" key="4">
    <source>
        <dbReference type="EMBL" id="GAA2001439.1"/>
    </source>
</evidence>
<protein>
    <recommendedName>
        <fullName evidence="3">Phospholipid/glycerol acyltransferase domain-containing protein</fullName>
    </recommendedName>
</protein>
<dbReference type="PANTHER" id="PTHR10434:SF11">
    <property type="entry name" value="1-ACYL-SN-GLYCEROL-3-PHOSPHATE ACYLTRANSFERASE"/>
    <property type="match status" value="1"/>
</dbReference>
<dbReference type="Proteomes" id="UP001501585">
    <property type="component" value="Unassembled WGS sequence"/>
</dbReference>
<evidence type="ECO:0000259" key="3">
    <source>
        <dbReference type="SMART" id="SM00563"/>
    </source>
</evidence>
<dbReference type="SUPFAM" id="SSF69593">
    <property type="entry name" value="Glycerol-3-phosphate (1)-acyltransferase"/>
    <property type="match status" value="1"/>
</dbReference>
<keyword evidence="1" id="KW-0808">Transferase</keyword>
<dbReference type="EMBL" id="BAAAPC010000012">
    <property type="protein sequence ID" value="GAA2001439.1"/>
    <property type="molecule type" value="Genomic_DNA"/>
</dbReference>
<dbReference type="InterPro" id="IPR002123">
    <property type="entry name" value="Plipid/glycerol_acylTrfase"/>
</dbReference>
<feature type="domain" description="Phospholipid/glycerol acyltransferase" evidence="3">
    <location>
        <begin position="32"/>
        <end position="148"/>
    </location>
</feature>
<gene>
    <name evidence="4" type="ORF">GCM10009799_30830</name>
</gene>
<dbReference type="RefSeq" id="WP_344163044.1">
    <property type="nucleotide sequence ID" value="NZ_BAAAPC010000012.1"/>
</dbReference>
<evidence type="ECO:0000256" key="1">
    <source>
        <dbReference type="ARBA" id="ARBA00022679"/>
    </source>
</evidence>
<dbReference type="SMART" id="SM00563">
    <property type="entry name" value="PlsC"/>
    <property type="match status" value="1"/>
</dbReference>